<feature type="binding site" evidence="11">
    <location>
        <position position="253"/>
    </location>
    <ligand>
        <name>L-glutamine</name>
        <dbReference type="ChEBI" id="CHEBI:58359"/>
    </ligand>
</feature>
<dbReference type="UniPathway" id="UPA00068">
    <property type="reaction ID" value="UER00171"/>
</dbReference>
<evidence type="ECO:0000256" key="11">
    <source>
        <dbReference type="HAMAP-Rule" id="MF_01209"/>
    </source>
</evidence>
<comment type="pathway">
    <text evidence="2 11">Amino-acid biosynthesis; L-arginine biosynthesis; carbamoyl phosphate from bicarbonate: step 1/1.</text>
</comment>
<dbReference type="SMART" id="SM01097">
    <property type="entry name" value="CPSase_sm_chain"/>
    <property type="match status" value="1"/>
</dbReference>
<feature type="binding site" evidence="11">
    <location>
        <position position="256"/>
    </location>
    <ligand>
        <name>L-glutamine</name>
        <dbReference type="ChEBI" id="CHEBI:58359"/>
    </ligand>
</feature>
<feature type="active site" description="Nucleophile" evidence="11">
    <location>
        <position position="252"/>
    </location>
</feature>
<dbReference type="InterPro" id="IPR017926">
    <property type="entry name" value="GATASE"/>
</dbReference>
<name>A0A0R2QHE1_9ACTN</name>
<evidence type="ECO:0000256" key="9">
    <source>
        <dbReference type="ARBA" id="ARBA00048816"/>
    </source>
</evidence>
<dbReference type="InterPro" id="IPR035686">
    <property type="entry name" value="CPSase_GATase1"/>
</dbReference>
<dbReference type="SUPFAM" id="SSF52317">
    <property type="entry name" value="Class I glutamine amidotransferase-like"/>
    <property type="match status" value="1"/>
</dbReference>
<reference evidence="13 14" key="1">
    <citation type="submission" date="2015-10" db="EMBL/GenBank/DDBJ databases">
        <title>Metagenome-Assembled Genomes uncover a global brackish microbiome.</title>
        <authorList>
            <person name="Hugerth L.W."/>
            <person name="Larsson J."/>
            <person name="Alneberg J."/>
            <person name="Lindh M.V."/>
            <person name="Legrand C."/>
            <person name="Pinhassi J."/>
            <person name="Andersson A.F."/>
        </authorList>
    </citation>
    <scope>NUCLEOTIDE SEQUENCE [LARGE SCALE GENOMIC DNA]</scope>
    <source>
        <strain evidence="13">BACL6 MAG-120924-bin43</strain>
    </source>
</reference>
<evidence type="ECO:0000256" key="4">
    <source>
        <dbReference type="ARBA" id="ARBA00022598"/>
    </source>
</evidence>
<dbReference type="HAMAP" id="MF_01209">
    <property type="entry name" value="CPSase_S_chain"/>
    <property type="match status" value="1"/>
</dbReference>
<dbReference type="InterPro" id="IPR036480">
    <property type="entry name" value="CarbP_synth_ssu_N_sf"/>
</dbReference>
<evidence type="ECO:0000256" key="5">
    <source>
        <dbReference type="ARBA" id="ARBA00022741"/>
    </source>
</evidence>
<keyword evidence="7 11" id="KW-0315">Glutamine amidotransferase</keyword>
<comment type="subunit">
    <text evidence="11">Composed of two chains; the small (or glutamine) chain promotes the hydrolysis of glutamine to ammonia, which is used by the large (or ammonia) chain to synthesize carbamoyl phosphate. Tetramer of heterodimers (alpha,beta)4.</text>
</comment>
<dbReference type="Pfam" id="PF00988">
    <property type="entry name" value="CPSase_sm_chain"/>
    <property type="match status" value="1"/>
</dbReference>
<feature type="binding site" evidence="11">
    <location>
        <position position="51"/>
    </location>
    <ligand>
        <name>L-glutamine</name>
        <dbReference type="ChEBI" id="CHEBI:58359"/>
    </ligand>
</feature>
<evidence type="ECO:0000256" key="8">
    <source>
        <dbReference type="ARBA" id="ARBA00022975"/>
    </source>
</evidence>
<dbReference type="InterPro" id="IPR006274">
    <property type="entry name" value="CarbamoylP_synth_ssu"/>
</dbReference>
<dbReference type="GO" id="GO:0004359">
    <property type="term" value="F:glutaminase activity"/>
    <property type="evidence" value="ECO:0007669"/>
    <property type="project" value="RHEA"/>
</dbReference>
<evidence type="ECO:0000313" key="14">
    <source>
        <dbReference type="Proteomes" id="UP000051017"/>
    </source>
</evidence>
<dbReference type="PANTHER" id="PTHR43418">
    <property type="entry name" value="MULTIFUNCTIONAL TRYPTOPHAN BIOSYNTHESIS PROTEIN-RELATED"/>
    <property type="match status" value="1"/>
</dbReference>
<evidence type="ECO:0000256" key="7">
    <source>
        <dbReference type="ARBA" id="ARBA00022962"/>
    </source>
</evidence>
<dbReference type="GO" id="GO:0005524">
    <property type="term" value="F:ATP binding"/>
    <property type="evidence" value="ECO:0007669"/>
    <property type="project" value="UniProtKB-UniRule"/>
</dbReference>
<organism evidence="13 14">
    <name type="scientific">Acidimicrobiia bacterium BACL6 MAG-120924-bin43</name>
    <dbReference type="NCBI Taxonomy" id="1655583"/>
    <lineage>
        <taxon>Bacteria</taxon>
        <taxon>Bacillati</taxon>
        <taxon>Actinomycetota</taxon>
        <taxon>Acidimicrobiia</taxon>
        <taxon>acIV cluster</taxon>
    </lineage>
</organism>
<evidence type="ECO:0000259" key="12">
    <source>
        <dbReference type="SMART" id="SM01097"/>
    </source>
</evidence>
<feature type="binding site" evidence="11">
    <location>
        <position position="294"/>
    </location>
    <ligand>
        <name>L-glutamine</name>
        <dbReference type="ChEBI" id="CHEBI:58359"/>
    </ligand>
</feature>
<dbReference type="FunFam" id="3.50.30.20:FF:000001">
    <property type="entry name" value="Carbamoyl-phosphate synthase small chain"/>
    <property type="match status" value="1"/>
</dbReference>
<dbReference type="EC" id="6.3.5.5" evidence="11"/>
<dbReference type="Gene3D" id="3.40.50.880">
    <property type="match status" value="1"/>
</dbReference>
<keyword evidence="6 11" id="KW-0067">ATP-binding</keyword>
<dbReference type="GO" id="GO:0006541">
    <property type="term" value="P:glutamine metabolic process"/>
    <property type="evidence" value="ECO:0007669"/>
    <property type="project" value="InterPro"/>
</dbReference>
<dbReference type="AlphaFoldDB" id="A0A0R2QHE1"/>
<feature type="binding site" evidence="11">
    <location>
        <position position="226"/>
    </location>
    <ligand>
        <name>L-glutamine</name>
        <dbReference type="ChEBI" id="CHEBI:58359"/>
    </ligand>
</feature>
<dbReference type="Gene3D" id="3.50.30.20">
    <property type="entry name" value="Carbamoyl-phosphate synthase small subunit, N-terminal domain"/>
    <property type="match status" value="1"/>
</dbReference>
<comment type="pathway">
    <text evidence="1 11">Pyrimidine metabolism; UMP biosynthesis via de novo pathway; (S)-dihydroorotate from bicarbonate: step 1/3.</text>
</comment>
<dbReference type="Proteomes" id="UP000051017">
    <property type="component" value="Unassembled WGS sequence"/>
</dbReference>
<dbReference type="PANTHER" id="PTHR43418:SF7">
    <property type="entry name" value="CARBAMOYL-PHOSPHATE SYNTHASE SMALL CHAIN"/>
    <property type="match status" value="1"/>
</dbReference>
<evidence type="ECO:0000256" key="6">
    <source>
        <dbReference type="ARBA" id="ARBA00022840"/>
    </source>
</evidence>
<dbReference type="EMBL" id="LIBJ01000080">
    <property type="protein sequence ID" value="KRO48528.1"/>
    <property type="molecule type" value="Genomic_DNA"/>
</dbReference>
<dbReference type="PROSITE" id="PS51273">
    <property type="entry name" value="GATASE_TYPE_1"/>
    <property type="match status" value="1"/>
</dbReference>
<dbReference type="PRINTS" id="PR00097">
    <property type="entry name" value="ANTSNTHASEII"/>
</dbReference>
<evidence type="ECO:0000256" key="10">
    <source>
        <dbReference type="ARBA" id="ARBA00049285"/>
    </source>
</evidence>
<dbReference type="Pfam" id="PF00117">
    <property type="entry name" value="GATase"/>
    <property type="match status" value="1"/>
</dbReference>
<comment type="function">
    <text evidence="11">Small subunit of the glutamine-dependent carbamoyl phosphate synthetase (CPSase). CPSase catalyzes the formation of carbamoyl phosphate from the ammonia moiety of glutamine, carbonate, and phosphate donated by ATP, constituting the first step of 2 biosynthetic pathways, one leading to arginine and/or urea and the other to pyrimidine nucleotides. The small subunit (glutamine amidotransferase) binds and cleaves glutamine to supply the large subunit with the substrate ammonia.</text>
</comment>
<keyword evidence="4 11" id="KW-0436">Ligase</keyword>
<feature type="binding site" evidence="11">
    <location>
        <position position="224"/>
    </location>
    <ligand>
        <name>L-glutamine</name>
        <dbReference type="ChEBI" id="CHEBI:58359"/>
    </ligand>
</feature>
<feature type="region of interest" description="CPSase" evidence="11">
    <location>
        <begin position="1"/>
        <end position="176"/>
    </location>
</feature>
<keyword evidence="8 11" id="KW-0665">Pyrimidine biosynthesis</keyword>
<dbReference type="GO" id="GO:0044205">
    <property type="term" value="P:'de novo' UMP biosynthetic process"/>
    <property type="evidence" value="ECO:0007669"/>
    <property type="project" value="UniProtKB-UniRule"/>
</dbReference>
<dbReference type="UniPathway" id="UPA00070">
    <property type="reaction ID" value="UER00115"/>
</dbReference>
<evidence type="ECO:0000256" key="3">
    <source>
        <dbReference type="ARBA" id="ARBA00007800"/>
    </source>
</evidence>
<comment type="catalytic activity">
    <reaction evidence="9 11">
        <text>hydrogencarbonate + L-glutamine + 2 ATP + H2O = carbamoyl phosphate + L-glutamate + 2 ADP + phosphate + 2 H(+)</text>
        <dbReference type="Rhea" id="RHEA:18633"/>
        <dbReference type="ChEBI" id="CHEBI:15377"/>
        <dbReference type="ChEBI" id="CHEBI:15378"/>
        <dbReference type="ChEBI" id="CHEBI:17544"/>
        <dbReference type="ChEBI" id="CHEBI:29985"/>
        <dbReference type="ChEBI" id="CHEBI:30616"/>
        <dbReference type="ChEBI" id="CHEBI:43474"/>
        <dbReference type="ChEBI" id="CHEBI:58228"/>
        <dbReference type="ChEBI" id="CHEBI:58359"/>
        <dbReference type="ChEBI" id="CHEBI:456216"/>
        <dbReference type="EC" id="6.3.5.5"/>
    </reaction>
</comment>
<dbReference type="NCBIfam" id="NF009475">
    <property type="entry name" value="PRK12838.1"/>
    <property type="match status" value="1"/>
</dbReference>
<keyword evidence="11" id="KW-0028">Amino-acid biosynthesis</keyword>
<accession>A0A0R2QHE1</accession>
<dbReference type="InterPro" id="IPR002474">
    <property type="entry name" value="CarbamoylP_synth_ssu_N"/>
</dbReference>
<comment type="catalytic activity">
    <reaction evidence="10 11">
        <text>L-glutamine + H2O = L-glutamate + NH4(+)</text>
        <dbReference type="Rhea" id="RHEA:15889"/>
        <dbReference type="ChEBI" id="CHEBI:15377"/>
        <dbReference type="ChEBI" id="CHEBI:28938"/>
        <dbReference type="ChEBI" id="CHEBI:29985"/>
        <dbReference type="ChEBI" id="CHEBI:58359"/>
    </reaction>
</comment>
<sequence>MTIRESVLVLRDGSVFEGEAIGADPVGGIASGEVVFHTALTGYQEVISDPSYAGQIITFTTPHIGNYGTTPLDNESSHVFARGVIVREMSQRRSNWRANNDLDAYLRGMNVSGIAGIDTRRLTRILRDTGAMPGAFGQASQASVLARAQSELGTSGIDLVKQVTTTQPYVVGGGHMKVVAYDFGIKSTILRCLSEIATVHVVPSHFSAEQVLALQPDGVFLSNGPGDPETVDGAPAAIRTIIEQGVPMFGICLGHQLMALALGGKTFKLPFGHHGANHPVRNLRTGSIEITSQNHNFCVEPASLSDVADITHTNLNDQTNEGMRVRDVRAFSVQYHPEAGPGPHDSRYLFNAFAQLMGQR</sequence>
<dbReference type="GO" id="GO:0006207">
    <property type="term" value="P:'de novo' pyrimidine nucleobase biosynthetic process"/>
    <property type="evidence" value="ECO:0007669"/>
    <property type="project" value="InterPro"/>
</dbReference>
<evidence type="ECO:0000313" key="13">
    <source>
        <dbReference type="EMBL" id="KRO48528.1"/>
    </source>
</evidence>
<dbReference type="InterPro" id="IPR050472">
    <property type="entry name" value="Anth_synth/Amidotransfase"/>
</dbReference>
<feature type="active site" evidence="11">
    <location>
        <position position="336"/>
    </location>
</feature>
<dbReference type="SUPFAM" id="SSF52021">
    <property type="entry name" value="Carbamoyl phosphate synthetase, small subunit N-terminal domain"/>
    <property type="match status" value="1"/>
</dbReference>
<protein>
    <recommendedName>
        <fullName evidence="11">Carbamoyl phosphate synthase small chain</fullName>
        <ecNumber evidence="11">6.3.5.5</ecNumber>
    </recommendedName>
    <alternativeName>
        <fullName evidence="11">Carbamoyl phosphate synthetase glutamine chain</fullName>
    </alternativeName>
</protein>
<feature type="binding site" evidence="11">
    <location>
        <position position="297"/>
    </location>
    <ligand>
        <name>L-glutamine</name>
        <dbReference type="ChEBI" id="CHEBI:58359"/>
    </ligand>
</feature>
<keyword evidence="11" id="KW-0055">Arginine biosynthesis</keyword>
<dbReference type="GO" id="GO:0004088">
    <property type="term" value="F:carbamoyl-phosphate synthase (glutamine-hydrolyzing) activity"/>
    <property type="evidence" value="ECO:0007669"/>
    <property type="project" value="UniProtKB-UniRule"/>
</dbReference>
<proteinExistence type="inferred from homology"/>
<dbReference type="CDD" id="cd01744">
    <property type="entry name" value="GATase1_CPSase"/>
    <property type="match status" value="1"/>
</dbReference>
<gene>
    <name evidence="11" type="primary">carA</name>
    <name evidence="13" type="ORF">ABR75_06630</name>
</gene>
<feature type="domain" description="Carbamoyl-phosphate synthase small subunit N-terminal" evidence="12">
    <location>
        <begin position="4"/>
        <end position="137"/>
    </location>
</feature>
<dbReference type="InterPro" id="IPR029062">
    <property type="entry name" value="Class_I_gatase-like"/>
</dbReference>
<dbReference type="GO" id="GO:0006526">
    <property type="term" value="P:L-arginine biosynthetic process"/>
    <property type="evidence" value="ECO:0007669"/>
    <property type="project" value="UniProtKB-UniRule"/>
</dbReference>
<dbReference type="PRINTS" id="PR00099">
    <property type="entry name" value="CPSGATASE"/>
</dbReference>
<comment type="caution">
    <text evidence="11">Lacks conserved residue(s) required for the propagation of feature annotation.</text>
</comment>
<comment type="similarity">
    <text evidence="3 11">Belongs to the CarA family.</text>
</comment>
<dbReference type="NCBIfam" id="TIGR01368">
    <property type="entry name" value="CPSaseIIsmall"/>
    <property type="match status" value="1"/>
</dbReference>
<keyword evidence="5 11" id="KW-0547">Nucleotide-binding</keyword>
<dbReference type="PRINTS" id="PR00096">
    <property type="entry name" value="GATASE"/>
</dbReference>
<feature type="active site" evidence="11">
    <location>
        <position position="338"/>
    </location>
</feature>
<comment type="caution">
    <text evidence="13">The sequence shown here is derived from an EMBL/GenBank/DDBJ whole genome shotgun (WGS) entry which is preliminary data.</text>
</comment>
<evidence type="ECO:0000256" key="1">
    <source>
        <dbReference type="ARBA" id="ARBA00004812"/>
    </source>
</evidence>
<evidence type="ECO:0000256" key="2">
    <source>
        <dbReference type="ARBA" id="ARBA00005077"/>
    </source>
</evidence>